<dbReference type="PANTHER" id="PTHR33164">
    <property type="entry name" value="TRANSCRIPTIONAL REGULATOR, MARR FAMILY"/>
    <property type="match status" value="1"/>
</dbReference>
<accession>A0ABY8PNH9</accession>
<dbReference type="Proteomes" id="UP001232493">
    <property type="component" value="Chromosome"/>
</dbReference>
<keyword evidence="3" id="KW-1185">Reference proteome</keyword>
<evidence type="ECO:0000259" key="1">
    <source>
        <dbReference type="PROSITE" id="PS50995"/>
    </source>
</evidence>
<dbReference type="InterPro" id="IPR011991">
    <property type="entry name" value="ArsR-like_HTH"/>
</dbReference>
<feature type="domain" description="HTH marR-type" evidence="1">
    <location>
        <begin position="1"/>
        <end position="139"/>
    </location>
</feature>
<dbReference type="PRINTS" id="PR00033">
    <property type="entry name" value="HTHASNC"/>
</dbReference>
<dbReference type="InterPro" id="IPR000485">
    <property type="entry name" value="AsnC-type_HTH_dom"/>
</dbReference>
<reference evidence="2 3" key="1">
    <citation type="submission" date="2021-02" db="EMBL/GenBank/DDBJ databases">
        <title>Characterization of Marinitoga sp. nov. str. BP5-C20A.</title>
        <authorList>
            <person name="Erauso G."/>
            <person name="Postec A."/>
        </authorList>
    </citation>
    <scope>NUCLEOTIDE SEQUENCE [LARGE SCALE GENOMIC DNA]</scope>
    <source>
        <strain evidence="2 3">BP5-C20A</strain>
    </source>
</reference>
<gene>
    <name evidence="2" type="ORF">JRV97_06805</name>
</gene>
<evidence type="ECO:0000313" key="3">
    <source>
        <dbReference type="Proteomes" id="UP001232493"/>
    </source>
</evidence>
<dbReference type="Gene3D" id="1.10.10.10">
    <property type="entry name" value="Winged helix-like DNA-binding domain superfamily/Winged helix DNA-binding domain"/>
    <property type="match status" value="1"/>
</dbReference>
<dbReference type="PROSITE" id="PS50995">
    <property type="entry name" value="HTH_MARR_2"/>
    <property type="match status" value="1"/>
</dbReference>
<name>A0ABY8PNH9_9BACT</name>
<organism evidence="2 3">
    <name type="scientific">Marinitoga aeolica</name>
    <dbReference type="NCBI Taxonomy" id="2809031"/>
    <lineage>
        <taxon>Bacteria</taxon>
        <taxon>Thermotogati</taxon>
        <taxon>Thermotogota</taxon>
        <taxon>Thermotogae</taxon>
        <taxon>Petrotogales</taxon>
        <taxon>Petrotogaceae</taxon>
        <taxon>Marinitoga</taxon>
    </lineage>
</organism>
<proteinExistence type="predicted"/>
<dbReference type="InterPro" id="IPR036390">
    <property type="entry name" value="WH_DNA-bd_sf"/>
</dbReference>
<dbReference type="PRINTS" id="PR00598">
    <property type="entry name" value="HTHMARR"/>
</dbReference>
<sequence>MDKTYEIIVLFKEIKEAVKKTMVTSFKDVDITSSQWLVLGVLLKNGKMTMSKLSKYVGLSNSTVSGIVDRLERQGYVVRIRDEKDRRKVYVKVTDKFNEVAKKSHMSIEKSIEKKLKNISEEDINKVIEGLKILKKIFEEK</sequence>
<dbReference type="Pfam" id="PF12802">
    <property type="entry name" value="MarR_2"/>
    <property type="match status" value="1"/>
</dbReference>
<dbReference type="SUPFAM" id="SSF46785">
    <property type="entry name" value="Winged helix' DNA-binding domain"/>
    <property type="match status" value="1"/>
</dbReference>
<dbReference type="InterPro" id="IPR000835">
    <property type="entry name" value="HTH_MarR-typ"/>
</dbReference>
<dbReference type="SMART" id="SM00347">
    <property type="entry name" value="HTH_MARR"/>
    <property type="match status" value="1"/>
</dbReference>
<dbReference type="RefSeq" id="WP_280997442.1">
    <property type="nucleotide sequence ID" value="NZ_CP069362.1"/>
</dbReference>
<dbReference type="InterPro" id="IPR039422">
    <property type="entry name" value="MarR/SlyA-like"/>
</dbReference>
<evidence type="ECO:0000313" key="2">
    <source>
        <dbReference type="EMBL" id="WGS64088.1"/>
    </source>
</evidence>
<dbReference type="EMBL" id="CP069362">
    <property type="protein sequence ID" value="WGS64088.1"/>
    <property type="molecule type" value="Genomic_DNA"/>
</dbReference>
<dbReference type="PANTHER" id="PTHR33164:SF89">
    <property type="entry name" value="MARR FAMILY REGULATORY PROTEIN"/>
    <property type="match status" value="1"/>
</dbReference>
<dbReference type="InterPro" id="IPR036388">
    <property type="entry name" value="WH-like_DNA-bd_sf"/>
</dbReference>
<dbReference type="CDD" id="cd00090">
    <property type="entry name" value="HTH_ARSR"/>
    <property type="match status" value="1"/>
</dbReference>
<protein>
    <submittedName>
        <fullName evidence="2">MarR family transcriptional regulator</fullName>
    </submittedName>
</protein>